<dbReference type="GeneID" id="92750944"/>
<feature type="transmembrane region" description="Helical" evidence="2">
    <location>
        <begin position="75"/>
        <end position="93"/>
    </location>
</feature>
<feature type="transmembrane region" description="Helical" evidence="2">
    <location>
        <begin position="45"/>
        <end position="63"/>
    </location>
</feature>
<evidence type="ECO:0000256" key="1">
    <source>
        <dbReference type="SAM" id="MobiDB-lite"/>
    </source>
</evidence>
<keyword evidence="2" id="KW-1133">Transmembrane helix</keyword>
<keyword evidence="2" id="KW-0472">Membrane</keyword>
<evidence type="ECO:0000256" key="2">
    <source>
        <dbReference type="SAM" id="Phobius"/>
    </source>
</evidence>
<comment type="caution">
    <text evidence="3">The sequence shown here is derived from an EMBL/GenBank/DDBJ whole genome shotgun (WGS) entry which is preliminary data.</text>
</comment>
<gene>
    <name evidence="3" type="ORF">QP116_06450</name>
</gene>
<name>A0AAP4CBU7_9MICC</name>
<dbReference type="EMBL" id="JASODW010000006">
    <property type="protein sequence ID" value="MDK6275376.1"/>
    <property type="molecule type" value="Genomic_DNA"/>
</dbReference>
<proteinExistence type="predicted"/>
<accession>A0AAP4CBU7</accession>
<dbReference type="RefSeq" id="WP_232751614.1">
    <property type="nucleotide sequence ID" value="NZ_JASODW010000006.1"/>
</dbReference>
<dbReference type="AlphaFoldDB" id="A0AAP4CBU7"/>
<protein>
    <recommendedName>
        <fullName evidence="5">EamA domain-containing protein</fullName>
    </recommendedName>
</protein>
<evidence type="ECO:0000313" key="4">
    <source>
        <dbReference type="Proteomes" id="UP001240483"/>
    </source>
</evidence>
<keyword evidence="2" id="KW-0812">Transmembrane</keyword>
<evidence type="ECO:0008006" key="5">
    <source>
        <dbReference type="Google" id="ProtNLM"/>
    </source>
</evidence>
<reference evidence="3" key="1">
    <citation type="submission" date="2023-05" db="EMBL/GenBank/DDBJ databases">
        <title>Cataloging the Phylogenetic Diversity of Human Bladder Bacteria.</title>
        <authorList>
            <person name="Du J."/>
        </authorList>
    </citation>
    <scope>NUCLEOTIDE SEQUENCE</scope>
    <source>
        <strain evidence="3">UMB9978</strain>
    </source>
</reference>
<sequence length="132" mass="14037">MSLWRDKQQARAAEVPPWLLAVLAMLSVQLSEAFAVGLINDVGPRGAAWLRVAAGAVLILAIARPRLRGMTWRDAGLVTALGVTTGSLTFFFLPQSSASNSAPPWLWNSSAHSSLPRSQAPRGAPFPIPPSP</sequence>
<feature type="region of interest" description="Disordered" evidence="1">
    <location>
        <begin position="111"/>
        <end position="132"/>
    </location>
</feature>
<organism evidence="3 4">
    <name type="scientific">Pseudoglutamicibacter cumminsii</name>
    <dbReference type="NCBI Taxonomy" id="156979"/>
    <lineage>
        <taxon>Bacteria</taxon>
        <taxon>Bacillati</taxon>
        <taxon>Actinomycetota</taxon>
        <taxon>Actinomycetes</taxon>
        <taxon>Micrococcales</taxon>
        <taxon>Micrococcaceae</taxon>
        <taxon>Pseudoglutamicibacter</taxon>
    </lineage>
</organism>
<evidence type="ECO:0000313" key="3">
    <source>
        <dbReference type="EMBL" id="MDK6275376.1"/>
    </source>
</evidence>
<dbReference type="Proteomes" id="UP001240483">
    <property type="component" value="Unassembled WGS sequence"/>
</dbReference>